<gene>
    <name evidence="3" type="ORF">DVH24_004544</name>
</gene>
<evidence type="ECO:0000259" key="2">
    <source>
        <dbReference type="Pfam" id="PF21743"/>
    </source>
</evidence>
<evidence type="ECO:0000313" key="3">
    <source>
        <dbReference type="EMBL" id="RXH80630.1"/>
    </source>
</evidence>
<dbReference type="PANTHER" id="PTHR37384">
    <property type="entry name" value="OS01G0835600 PROTEIN"/>
    <property type="match status" value="1"/>
</dbReference>
<protein>
    <recommendedName>
        <fullName evidence="2">PTM/DIR17-like Tudor domain-containing protein</fullName>
    </recommendedName>
</protein>
<dbReference type="InterPro" id="IPR047365">
    <property type="entry name" value="Tudor_AtPTM-like"/>
</dbReference>
<dbReference type="PANTHER" id="PTHR37384:SF1">
    <property type="entry name" value="OS01G0835600 PROTEIN"/>
    <property type="match status" value="1"/>
</dbReference>
<dbReference type="Proteomes" id="UP000290289">
    <property type="component" value="Chromosome 12"/>
</dbReference>
<feature type="compositionally biased region" description="Basic residues" evidence="1">
    <location>
        <begin position="150"/>
        <end position="159"/>
    </location>
</feature>
<feature type="region of interest" description="Disordered" evidence="1">
    <location>
        <begin position="1"/>
        <end position="21"/>
    </location>
</feature>
<accession>A0A498IBQ2</accession>
<dbReference type="AlphaFoldDB" id="A0A498IBQ2"/>
<proteinExistence type="predicted"/>
<dbReference type="CDD" id="cd20401">
    <property type="entry name" value="Tudor_AtPTM-like"/>
    <property type="match status" value="1"/>
</dbReference>
<keyword evidence="4" id="KW-1185">Reference proteome</keyword>
<dbReference type="Pfam" id="PF21743">
    <property type="entry name" value="PTM_DIR17_Tudor"/>
    <property type="match status" value="1"/>
</dbReference>
<comment type="caution">
    <text evidence="3">The sequence shown here is derived from an EMBL/GenBank/DDBJ whole genome shotgun (WGS) entry which is preliminary data.</text>
</comment>
<feature type="domain" description="PTM/DIR17-like Tudor" evidence="2">
    <location>
        <begin position="64"/>
        <end position="111"/>
    </location>
</feature>
<evidence type="ECO:0000256" key="1">
    <source>
        <dbReference type="SAM" id="MobiDB-lite"/>
    </source>
</evidence>
<organism evidence="3 4">
    <name type="scientific">Malus domestica</name>
    <name type="common">Apple</name>
    <name type="synonym">Pyrus malus</name>
    <dbReference type="NCBI Taxonomy" id="3750"/>
    <lineage>
        <taxon>Eukaryota</taxon>
        <taxon>Viridiplantae</taxon>
        <taxon>Streptophyta</taxon>
        <taxon>Embryophyta</taxon>
        <taxon>Tracheophyta</taxon>
        <taxon>Spermatophyta</taxon>
        <taxon>Magnoliopsida</taxon>
        <taxon>eudicotyledons</taxon>
        <taxon>Gunneridae</taxon>
        <taxon>Pentapetalae</taxon>
        <taxon>rosids</taxon>
        <taxon>fabids</taxon>
        <taxon>Rosales</taxon>
        <taxon>Rosaceae</taxon>
        <taxon>Amygdaloideae</taxon>
        <taxon>Maleae</taxon>
        <taxon>Malus</taxon>
    </lineage>
</organism>
<feature type="region of interest" description="Disordered" evidence="1">
    <location>
        <begin position="140"/>
        <end position="162"/>
    </location>
</feature>
<name>A0A498IBQ2_MALDO</name>
<reference evidence="3 4" key="1">
    <citation type="submission" date="2018-10" db="EMBL/GenBank/DDBJ databases">
        <title>A high-quality apple genome assembly.</title>
        <authorList>
            <person name="Hu J."/>
        </authorList>
    </citation>
    <scope>NUCLEOTIDE SEQUENCE [LARGE SCALE GENOMIC DNA]</scope>
    <source>
        <strain evidence="4">cv. HFTH1</strain>
        <tissue evidence="3">Young leaf</tissue>
    </source>
</reference>
<sequence length="230" mass="25216">MENPSNDQEVEPSSAAVYELPGEPAIVIDGVPEIPSTESTRSVSDAVHDAESHGNTNFGEWLEGREVRKAFGEQNYIGTVTEYDKEAGWYRVVYEDGDFEDLDWTELEQVLLPLDIMVPLKTVALKTLRKSKKFLRKPRNVMAGSQTQKAKTKGSRGRKATSAIEGASKIDFKVGEDASMVDSKVLEDASMVDSKIPEAALMTDAKAPEYALMTDSKAIEDASMMKSDGS</sequence>
<evidence type="ECO:0000313" key="4">
    <source>
        <dbReference type="Proteomes" id="UP000290289"/>
    </source>
</evidence>
<dbReference type="EMBL" id="RDQH01000338">
    <property type="protein sequence ID" value="RXH80630.1"/>
    <property type="molecule type" value="Genomic_DNA"/>
</dbReference>